<reference evidence="3 4" key="1">
    <citation type="submission" date="2021-08" db="EMBL/GenBank/DDBJ databases">
        <authorList>
            <person name="Ping M."/>
        </authorList>
    </citation>
    <scope>NUCLEOTIDE SEQUENCE [LARGE SCALE GENOMIC DNA]</scope>
    <source>
        <strain evidence="3 4">MG28</strain>
    </source>
</reference>
<dbReference type="SUPFAM" id="SSF100950">
    <property type="entry name" value="NagB/RpiA/CoA transferase-like"/>
    <property type="match status" value="1"/>
</dbReference>
<dbReference type="PANTHER" id="PTHR13707">
    <property type="entry name" value="KETOACID-COENZYME A TRANSFERASE"/>
    <property type="match status" value="1"/>
</dbReference>
<keyword evidence="4" id="KW-1185">Reference proteome</keyword>
<evidence type="ECO:0000256" key="2">
    <source>
        <dbReference type="ARBA" id="ARBA00022679"/>
    </source>
</evidence>
<dbReference type="InterPro" id="IPR004163">
    <property type="entry name" value="CoA_transf_BS"/>
</dbReference>
<dbReference type="InterPro" id="IPR037171">
    <property type="entry name" value="NagB/RpiA_transferase-like"/>
</dbReference>
<keyword evidence="2" id="KW-0808">Transferase</keyword>
<dbReference type="Pfam" id="PF01144">
    <property type="entry name" value="CoA_trans"/>
    <property type="match status" value="1"/>
</dbReference>
<dbReference type="Proteomes" id="UP000827138">
    <property type="component" value="Chromosome"/>
</dbReference>
<dbReference type="EMBL" id="CP080647">
    <property type="protein sequence ID" value="QYX75864.1"/>
    <property type="molecule type" value="Genomic_DNA"/>
</dbReference>
<dbReference type="Gene3D" id="3.40.1080.10">
    <property type="entry name" value="Glutaconate Coenzyme A-transferase"/>
    <property type="match status" value="1"/>
</dbReference>
<proteinExistence type="inferred from homology"/>
<sequence length="72" mass="7246">MNKVVTSAAEAVVVIPDGASLAVGGFGLCGVPSVLIQALHAQGTTDLRVVSNNCGVDGWGLGMLEARRISVP</sequence>
<evidence type="ECO:0000256" key="1">
    <source>
        <dbReference type="ARBA" id="ARBA00005612"/>
    </source>
</evidence>
<protein>
    <submittedName>
        <fullName evidence="3">Uncharacterized protein</fullName>
    </submittedName>
</protein>
<evidence type="ECO:0000313" key="4">
    <source>
        <dbReference type="Proteomes" id="UP000827138"/>
    </source>
</evidence>
<dbReference type="InterPro" id="IPR004165">
    <property type="entry name" value="CoA_trans_fam_I"/>
</dbReference>
<organism evidence="3 4">
    <name type="scientific">Streptomyces akebiae</name>
    <dbReference type="NCBI Taxonomy" id="2865673"/>
    <lineage>
        <taxon>Bacteria</taxon>
        <taxon>Bacillati</taxon>
        <taxon>Actinomycetota</taxon>
        <taxon>Actinomycetes</taxon>
        <taxon>Kitasatosporales</taxon>
        <taxon>Streptomycetaceae</taxon>
        <taxon>Streptomyces</taxon>
    </lineage>
</organism>
<dbReference type="PROSITE" id="PS01273">
    <property type="entry name" value="COA_TRANSF_1"/>
    <property type="match status" value="1"/>
</dbReference>
<dbReference type="PANTHER" id="PTHR13707:SF60">
    <property type="entry name" value="ACETATE COA-TRANSFERASE SUBUNIT ALPHA"/>
    <property type="match status" value="1"/>
</dbReference>
<name>A0ABX8XJC1_9ACTN</name>
<accession>A0ABX8XJC1</accession>
<gene>
    <name evidence="3" type="ORF">K1J60_04460</name>
</gene>
<comment type="similarity">
    <text evidence="1">Belongs to the 3-oxoacid CoA-transferase subunit A family.</text>
</comment>
<evidence type="ECO:0000313" key="3">
    <source>
        <dbReference type="EMBL" id="QYX75864.1"/>
    </source>
</evidence>